<reference evidence="5 6" key="1">
    <citation type="submission" date="2015-09" db="EMBL/GenBank/DDBJ databases">
        <title>Identification and resolution of microdiversity through metagenomic sequencing of parallel consortia.</title>
        <authorList>
            <person name="Nelson W.C."/>
            <person name="Romine M.F."/>
            <person name="Lindemann S.R."/>
        </authorList>
    </citation>
    <scope>NUCLEOTIDE SEQUENCE [LARGE SCALE GENOMIC DNA]</scope>
    <source>
        <strain evidence="5">HL-55</strain>
    </source>
</reference>
<evidence type="ECO:0000256" key="1">
    <source>
        <dbReference type="ARBA" id="ARBA00005422"/>
    </source>
</evidence>
<dbReference type="InterPro" id="IPR036877">
    <property type="entry name" value="SUI1_dom_sf"/>
</dbReference>
<dbReference type="STRING" id="1305731.GCA_000934705_00316"/>
<evidence type="ECO:0000256" key="3">
    <source>
        <dbReference type="ARBA" id="ARBA00022917"/>
    </source>
</evidence>
<dbReference type="PATRIC" id="fig|1305731.5.peg.2786"/>
<accession>A0A0N8KKY9</accession>
<dbReference type="Pfam" id="PF01253">
    <property type="entry name" value="SUI1"/>
    <property type="match status" value="1"/>
</dbReference>
<dbReference type="NCBIfam" id="TIGR01158">
    <property type="entry name" value="SUI1_rel"/>
    <property type="match status" value="1"/>
</dbReference>
<dbReference type="InterPro" id="IPR005872">
    <property type="entry name" value="SUI1_arc_bac"/>
</dbReference>
<dbReference type="GO" id="GO:0006417">
    <property type="term" value="P:regulation of translation"/>
    <property type="evidence" value="ECO:0007669"/>
    <property type="project" value="UniProtKB-KW"/>
</dbReference>
<dbReference type="GO" id="GO:0002188">
    <property type="term" value="P:translation reinitiation"/>
    <property type="evidence" value="ECO:0007669"/>
    <property type="project" value="TreeGrafter"/>
</dbReference>
<evidence type="ECO:0000259" key="4">
    <source>
        <dbReference type="PROSITE" id="PS50296"/>
    </source>
</evidence>
<dbReference type="Proteomes" id="UP000050416">
    <property type="component" value="Unassembled WGS sequence"/>
</dbReference>
<dbReference type="PIRSF" id="PIRSF037511">
    <property type="entry name" value="Transl_init_SUI1_pro"/>
    <property type="match status" value="1"/>
</dbReference>
<evidence type="ECO:0000313" key="5">
    <source>
        <dbReference type="EMBL" id="KPQ29466.1"/>
    </source>
</evidence>
<dbReference type="NCBIfam" id="NF005297">
    <property type="entry name" value="PRK06824.1"/>
    <property type="match status" value="1"/>
</dbReference>
<dbReference type="AlphaFoldDB" id="A0A0N8KKY9"/>
<dbReference type="InterPro" id="IPR001950">
    <property type="entry name" value="SUI1"/>
</dbReference>
<dbReference type="GO" id="GO:0001731">
    <property type="term" value="P:formation of translation preinitiation complex"/>
    <property type="evidence" value="ECO:0007669"/>
    <property type="project" value="TreeGrafter"/>
</dbReference>
<evidence type="ECO:0000256" key="2">
    <source>
        <dbReference type="ARBA" id="ARBA00022845"/>
    </source>
</evidence>
<dbReference type="PROSITE" id="PS50296">
    <property type="entry name" value="SUI1"/>
    <property type="match status" value="1"/>
</dbReference>
<keyword evidence="3" id="KW-0648">Protein biosynthesis</keyword>
<dbReference type="FunFam" id="3.30.780.10:FF:000002">
    <property type="entry name" value="Stress response translation initiation inhibitor"/>
    <property type="match status" value="1"/>
</dbReference>
<name>A0A0N8KKY9_9GAMM</name>
<evidence type="ECO:0000313" key="6">
    <source>
        <dbReference type="Proteomes" id="UP000050416"/>
    </source>
</evidence>
<comment type="similarity">
    <text evidence="1">Belongs to the SUI1 family.</text>
</comment>
<feature type="domain" description="SUI1" evidence="4">
    <location>
        <begin position="45"/>
        <end position="111"/>
    </location>
</feature>
<dbReference type="SUPFAM" id="SSF55159">
    <property type="entry name" value="eIF1-like"/>
    <property type="match status" value="1"/>
</dbReference>
<dbReference type="OrthoDB" id="9792915at2"/>
<dbReference type="Gene3D" id="3.30.780.10">
    <property type="entry name" value="SUI1-like domain"/>
    <property type="match status" value="1"/>
</dbReference>
<organism evidence="5 6">
    <name type="scientific">Marinobacter excellens HL-55</name>
    <dbReference type="NCBI Taxonomy" id="1305731"/>
    <lineage>
        <taxon>Bacteria</taxon>
        <taxon>Pseudomonadati</taxon>
        <taxon>Pseudomonadota</taxon>
        <taxon>Gammaproteobacteria</taxon>
        <taxon>Pseudomonadales</taxon>
        <taxon>Marinobacteraceae</taxon>
        <taxon>Marinobacter</taxon>
    </lineage>
</organism>
<dbReference type="InterPro" id="IPR050318">
    <property type="entry name" value="DENR/SUI1_TIF"/>
</dbReference>
<dbReference type="PANTHER" id="PTHR12789">
    <property type="entry name" value="DENSITY-REGULATED PROTEIN HOMOLOG"/>
    <property type="match status" value="1"/>
</dbReference>
<dbReference type="GO" id="GO:0003729">
    <property type="term" value="F:mRNA binding"/>
    <property type="evidence" value="ECO:0007669"/>
    <property type="project" value="TreeGrafter"/>
</dbReference>
<keyword evidence="2" id="KW-0810">Translation regulation</keyword>
<keyword evidence="5" id="KW-0396">Initiation factor</keyword>
<dbReference type="GO" id="GO:0003743">
    <property type="term" value="F:translation initiation factor activity"/>
    <property type="evidence" value="ECO:0007669"/>
    <property type="project" value="UniProtKB-KW"/>
</dbReference>
<dbReference type="CDD" id="cd11567">
    <property type="entry name" value="YciH_like"/>
    <property type="match status" value="1"/>
</dbReference>
<proteinExistence type="inferred from homology"/>
<dbReference type="PANTHER" id="PTHR12789:SF0">
    <property type="entry name" value="DENSITY-REGULATED PROTEIN"/>
    <property type="match status" value="1"/>
</dbReference>
<dbReference type="EMBL" id="LJZQ01000006">
    <property type="protein sequence ID" value="KPQ29466.1"/>
    <property type="molecule type" value="Genomic_DNA"/>
</dbReference>
<sequence length="119" mass="12691">MGMKKREGGLVFSTEQGRMCPECRHPVADCVCGQPARPAGDGVVRVSRETKGRKGKGVTLITGIPLDDNELKAYTKVLKAKCGTGGTVKDGVVEIQGDQRDILVPLLQQKGWTVKRAGG</sequence>
<protein>
    <submittedName>
        <fullName evidence="5">Translation initiation factor 1</fullName>
    </submittedName>
</protein>
<comment type="caution">
    <text evidence="5">The sequence shown here is derived from an EMBL/GenBank/DDBJ whole genome shotgun (WGS) entry which is preliminary data.</text>
</comment>
<gene>
    <name evidence="5" type="ORF">HLUCCX14_06395</name>
</gene>